<evidence type="ECO:0000256" key="1">
    <source>
        <dbReference type="ARBA" id="ARBA00008614"/>
    </source>
</evidence>
<accession>A0ABR0CZJ8</accession>
<dbReference type="Pfam" id="PF09425">
    <property type="entry name" value="Jas_motif"/>
    <property type="match status" value="1"/>
</dbReference>
<dbReference type="Proteomes" id="UP001291926">
    <property type="component" value="Unassembled WGS sequence"/>
</dbReference>
<comment type="subcellular location">
    <subcellularLocation>
        <location evidence="2">Nucleus</location>
    </subcellularLocation>
</comment>
<keyword evidence="2" id="KW-0539">Nucleus</keyword>
<name>A0ABR0CZJ8_9LAMI</name>
<sequence>MAPEKSNFVQTCNLLSQYIKEKGSVKDLNLEIGGKIESLEAIVKLKPSSTSTTMNWLTKMEKSEPFMNPFHDSIDMVEDASNQASTSKEAISEQKTAQMTIFYGGTVLVFGDYPAEKAEQVFSFAKKGSSQTIYDYGISSNTLQVKSIPGSTLAPISEANGSDLPIARRSSLRRFLGKRKDSSSSLEESTSNISLIVIFQELRAEDTTAAESWVQNNILKYGNVNFRYIAVGNEISPSNRFVHPISHKMLPLPCKISIMPFLQLGLGLGKKLKFPLPYVSLEKKAGGANVEVVVSETGCLLLVELQRVSKMHKLITQICWREESLERLLKLT</sequence>
<keyword evidence="2" id="KW-1184">Jasmonic acid signaling pathway</keyword>
<evidence type="ECO:0000313" key="5">
    <source>
        <dbReference type="Proteomes" id="UP001291926"/>
    </source>
</evidence>
<evidence type="ECO:0000259" key="3">
    <source>
        <dbReference type="PROSITE" id="PS51320"/>
    </source>
</evidence>
<dbReference type="PANTHER" id="PTHR33077">
    <property type="entry name" value="PROTEIN TIFY 4A-RELATED-RELATED"/>
    <property type="match status" value="1"/>
</dbReference>
<comment type="function">
    <text evidence="2">Repressor of jasmonate responses.</text>
</comment>
<evidence type="ECO:0000313" key="4">
    <source>
        <dbReference type="EMBL" id="KAK4481961.1"/>
    </source>
</evidence>
<organism evidence="4 5">
    <name type="scientific">Penstemon davidsonii</name>
    <dbReference type="NCBI Taxonomy" id="160366"/>
    <lineage>
        <taxon>Eukaryota</taxon>
        <taxon>Viridiplantae</taxon>
        <taxon>Streptophyta</taxon>
        <taxon>Embryophyta</taxon>
        <taxon>Tracheophyta</taxon>
        <taxon>Spermatophyta</taxon>
        <taxon>Magnoliopsida</taxon>
        <taxon>eudicotyledons</taxon>
        <taxon>Gunneridae</taxon>
        <taxon>Pentapetalae</taxon>
        <taxon>asterids</taxon>
        <taxon>lamiids</taxon>
        <taxon>Lamiales</taxon>
        <taxon>Plantaginaceae</taxon>
        <taxon>Cheloneae</taxon>
        <taxon>Penstemon</taxon>
    </lineage>
</organism>
<keyword evidence="5" id="KW-1185">Reference proteome</keyword>
<dbReference type="SMART" id="SM00979">
    <property type="entry name" value="TIFY"/>
    <property type="match status" value="1"/>
</dbReference>
<gene>
    <name evidence="4" type="ORF">RD792_012874</name>
</gene>
<dbReference type="Gene3D" id="3.20.20.80">
    <property type="entry name" value="Glycosidases"/>
    <property type="match status" value="1"/>
</dbReference>
<dbReference type="InterPro" id="IPR018467">
    <property type="entry name" value="CCT_CS"/>
</dbReference>
<comment type="domain">
    <text evidence="2">The jas domain is required for interaction with COI1.</text>
</comment>
<evidence type="ECO:0000256" key="2">
    <source>
        <dbReference type="RuleBase" id="RU369065"/>
    </source>
</evidence>
<dbReference type="InterPro" id="IPR010399">
    <property type="entry name" value="Tify_dom"/>
</dbReference>
<dbReference type="EMBL" id="JAYDYQ010002685">
    <property type="protein sequence ID" value="KAK4481961.1"/>
    <property type="molecule type" value="Genomic_DNA"/>
</dbReference>
<comment type="similarity">
    <text evidence="1 2">Belongs to the TIFY/JAZ family.</text>
</comment>
<proteinExistence type="inferred from homology"/>
<dbReference type="InterPro" id="IPR040390">
    <property type="entry name" value="TIFY/JAZ"/>
</dbReference>
<feature type="domain" description="Tify" evidence="3">
    <location>
        <begin position="92"/>
        <end position="127"/>
    </location>
</feature>
<protein>
    <recommendedName>
        <fullName evidence="2">Protein TIFY</fullName>
    </recommendedName>
    <alternativeName>
        <fullName evidence="2">Jasmonate ZIM domain-containing protein</fullName>
    </alternativeName>
</protein>
<dbReference type="Pfam" id="PF06200">
    <property type="entry name" value="tify"/>
    <property type="match status" value="1"/>
</dbReference>
<reference evidence="4 5" key="1">
    <citation type="journal article" date="2023" name="bioRxiv">
        <title>Genome report: Whole genome sequence and annotation of Penstemon davidsonii.</title>
        <authorList>
            <person name="Ostevik K.L."/>
            <person name="Alabady M."/>
            <person name="Zhang M."/>
            <person name="Rausher M.D."/>
        </authorList>
    </citation>
    <scope>NUCLEOTIDE SEQUENCE [LARGE SCALE GENOMIC DNA]</scope>
    <source>
        <strain evidence="4">DNT005</strain>
        <tissue evidence="4">Whole leaf</tissue>
    </source>
</reference>
<dbReference type="PROSITE" id="PS51320">
    <property type="entry name" value="TIFY"/>
    <property type="match status" value="1"/>
</dbReference>
<dbReference type="PANTHER" id="PTHR33077:SF52">
    <property type="entry name" value="PROTEIN TIFY 11D"/>
    <property type="match status" value="1"/>
</dbReference>
<comment type="caution">
    <text evidence="4">The sequence shown here is derived from an EMBL/GenBank/DDBJ whole genome shotgun (WGS) entry which is preliminary data.</text>
</comment>